<protein>
    <submittedName>
        <fullName evidence="1">Uncharacterized protein</fullName>
    </submittedName>
</protein>
<keyword evidence="2" id="KW-1185">Reference proteome</keyword>
<accession>A0AAV4VYY5</accession>
<dbReference type="Proteomes" id="UP001054945">
    <property type="component" value="Unassembled WGS sequence"/>
</dbReference>
<dbReference type="EMBL" id="BPLR01015375">
    <property type="protein sequence ID" value="GIY75681.1"/>
    <property type="molecule type" value="Genomic_DNA"/>
</dbReference>
<sequence length="72" mass="8304">METCVCDRIHFQNAVTDFRDTRVVRSRSGNKQQSMVSMFGLDWTGTCTLASDVLDFGLHRKRIGINYFKKNT</sequence>
<evidence type="ECO:0000313" key="2">
    <source>
        <dbReference type="Proteomes" id="UP001054945"/>
    </source>
</evidence>
<reference evidence="1 2" key="1">
    <citation type="submission" date="2021-06" db="EMBL/GenBank/DDBJ databases">
        <title>Caerostris extrusa draft genome.</title>
        <authorList>
            <person name="Kono N."/>
            <person name="Arakawa K."/>
        </authorList>
    </citation>
    <scope>NUCLEOTIDE SEQUENCE [LARGE SCALE GENOMIC DNA]</scope>
</reference>
<proteinExistence type="predicted"/>
<name>A0AAV4VYY5_CAEEX</name>
<organism evidence="1 2">
    <name type="scientific">Caerostris extrusa</name>
    <name type="common">Bark spider</name>
    <name type="synonym">Caerostris bankana</name>
    <dbReference type="NCBI Taxonomy" id="172846"/>
    <lineage>
        <taxon>Eukaryota</taxon>
        <taxon>Metazoa</taxon>
        <taxon>Ecdysozoa</taxon>
        <taxon>Arthropoda</taxon>
        <taxon>Chelicerata</taxon>
        <taxon>Arachnida</taxon>
        <taxon>Araneae</taxon>
        <taxon>Araneomorphae</taxon>
        <taxon>Entelegynae</taxon>
        <taxon>Araneoidea</taxon>
        <taxon>Araneidae</taxon>
        <taxon>Caerostris</taxon>
    </lineage>
</organism>
<gene>
    <name evidence="1" type="ORF">CEXT_811141</name>
</gene>
<dbReference type="AlphaFoldDB" id="A0AAV4VYY5"/>
<evidence type="ECO:0000313" key="1">
    <source>
        <dbReference type="EMBL" id="GIY75681.1"/>
    </source>
</evidence>
<comment type="caution">
    <text evidence="1">The sequence shown here is derived from an EMBL/GenBank/DDBJ whole genome shotgun (WGS) entry which is preliminary data.</text>
</comment>